<dbReference type="STRING" id="1041146.GCA_000427985_04229"/>
<gene>
    <name evidence="5" type="ORF">CWR43_12885</name>
</gene>
<dbReference type="Proteomes" id="UP000232164">
    <property type="component" value="Unassembled WGS sequence"/>
</dbReference>
<dbReference type="Pfam" id="PF02738">
    <property type="entry name" value="MoCoBD_1"/>
    <property type="match status" value="1"/>
</dbReference>
<dbReference type="InterPro" id="IPR016208">
    <property type="entry name" value="Ald_Oxase/xanthine_DH-like"/>
</dbReference>
<evidence type="ECO:0000256" key="2">
    <source>
        <dbReference type="ARBA" id="ARBA00023002"/>
    </source>
</evidence>
<dbReference type="SUPFAM" id="SSF56003">
    <property type="entry name" value="Molybdenum cofactor-binding domain"/>
    <property type="match status" value="1"/>
</dbReference>
<dbReference type="PANTHER" id="PTHR11908">
    <property type="entry name" value="XANTHINE DEHYDROGENASE"/>
    <property type="match status" value="1"/>
</dbReference>
<dbReference type="EMBL" id="PIQN01000008">
    <property type="protein sequence ID" value="PKA42975.1"/>
    <property type="molecule type" value="Genomic_DNA"/>
</dbReference>
<evidence type="ECO:0000313" key="6">
    <source>
        <dbReference type="Proteomes" id="UP000232164"/>
    </source>
</evidence>
<dbReference type="Gene3D" id="3.90.1170.50">
    <property type="entry name" value="Aldehyde oxidase/xanthine dehydrogenase, a/b hammerhead"/>
    <property type="match status" value="1"/>
</dbReference>
<dbReference type="RefSeq" id="WP_100771251.1">
    <property type="nucleotide sequence ID" value="NZ_PIQN01000008.1"/>
</dbReference>
<dbReference type="SUPFAM" id="SSF54665">
    <property type="entry name" value="CO dehydrogenase molybdoprotein N-domain-like"/>
    <property type="match status" value="1"/>
</dbReference>
<proteinExistence type="predicted"/>
<evidence type="ECO:0000259" key="4">
    <source>
        <dbReference type="SMART" id="SM01008"/>
    </source>
</evidence>
<dbReference type="Gene3D" id="3.30.365.10">
    <property type="entry name" value="Aldehyde oxidase/xanthine dehydrogenase, molybdopterin binding domain"/>
    <property type="match status" value="4"/>
</dbReference>
<feature type="domain" description="Aldehyde oxidase/xanthine dehydrogenase a/b hammerhead" evidence="4">
    <location>
        <begin position="19"/>
        <end position="132"/>
    </location>
</feature>
<keyword evidence="2" id="KW-0560">Oxidoreductase</keyword>
<reference evidence="5 6" key="1">
    <citation type="submission" date="2017-11" db="EMBL/GenBank/DDBJ databases">
        <authorList>
            <person name="Han C.G."/>
        </authorList>
    </citation>
    <scope>NUCLEOTIDE SEQUENCE [LARGE SCALE GENOMIC DNA]</scope>
    <source>
        <strain evidence="5 6">HCNT1</strain>
    </source>
</reference>
<accession>A0A2N0DA42</accession>
<evidence type="ECO:0000256" key="1">
    <source>
        <dbReference type="ARBA" id="ARBA00022505"/>
    </source>
</evidence>
<dbReference type="Pfam" id="PF20256">
    <property type="entry name" value="MoCoBD_2"/>
    <property type="match status" value="1"/>
</dbReference>
<feature type="region of interest" description="Disordered" evidence="3">
    <location>
        <begin position="137"/>
        <end position="156"/>
    </location>
</feature>
<name>A0A2N0DA42_RHISU</name>
<dbReference type="InterPro" id="IPR036856">
    <property type="entry name" value="Ald_Oxase/Xan_DH_a/b_sf"/>
</dbReference>
<dbReference type="Pfam" id="PF01315">
    <property type="entry name" value="Ald_Xan_dh_C"/>
    <property type="match status" value="1"/>
</dbReference>
<dbReference type="AlphaFoldDB" id="A0A2N0DA42"/>
<dbReference type="GO" id="GO:0016491">
    <property type="term" value="F:oxidoreductase activity"/>
    <property type="evidence" value="ECO:0007669"/>
    <property type="project" value="UniProtKB-KW"/>
</dbReference>
<dbReference type="InterPro" id="IPR037165">
    <property type="entry name" value="AldOxase/xan_DH_Mopterin-bd_sf"/>
</dbReference>
<dbReference type="SMART" id="SM01008">
    <property type="entry name" value="Ald_Xan_dh_C"/>
    <property type="match status" value="1"/>
</dbReference>
<reference evidence="5 6" key="2">
    <citation type="submission" date="2017-12" db="EMBL/GenBank/DDBJ databases">
        <title>Genome sequence of Rhizobium sullae HCNT1 isolated from Sulla coronaria nodules and featuring peculiar denitrification phenotypes.</title>
        <authorList>
            <person name="De Diego-Diaz B."/>
            <person name="Treu L."/>
            <person name="Campanaro S."/>
            <person name="Da Silva Duarte V."/>
            <person name="Basaglia M."/>
            <person name="Favaro L."/>
            <person name="Casella S."/>
            <person name="Squartini A."/>
        </authorList>
    </citation>
    <scope>NUCLEOTIDE SEQUENCE [LARGE SCALE GENOMIC DNA]</scope>
    <source>
        <strain evidence="5 6">HCNT1</strain>
    </source>
</reference>
<dbReference type="InterPro" id="IPR008274">
    <property type="entry name" value="AldOxase/xan_DH_MoCoBD1"/>
</dbReference>
<comment type="caution">
    <text evidence="5">The sequence shown here is derived from an EMBL/GenBank/DDBJ whole genome shotgun (WGS) entry which is preliminary data.</text>
</comment>
<dbReference type="InterPro" id="IPR000674">
    <property type="entry name" value="Ald_Oxase/Xan_DH_a/b"/>
</dbReference>
<organism evidence="5 6">
    <name type="scientific">Rhizobium sullae</name>
    <name type="common">Rhizobium hedysari</name>
    <dbReference type="NCBI Taxonomy" id="50338"/>
    <lineage>
        <taxon>Bacteria</taxon>
        <taxon>Pseudomonadati</taxon>
        <taxon>Pseudomonadota</taxon>
        <taxon>Alphaproteobacteria</taxon>
        <taxon>Hyphomicrobiales</taxon>
        <taxon>Rhizobiaceae</taxon>
        <taxon>Rhizobium/Agrobacterium group</taxon>
        <taxon>Rhizobium</taxon>
    </lineage>
</organism>
<dbReference type="GO" id="GO:0005506">
    <property type="term" value="F:iron ion binding"/>
    <property type="evidence" value="ECO:0007669"/>
    <property type="project" value="InterPro"/>
</dbReference>
<evidence type="ECO:0000313" key="5">
    <source>
        <dbReference type="EMBL" id="PKA42975.1"/>
    </source>
</evidence>
<protein>
    <submittedName>
        <fullName evidence="5">Xanthine dehydrogenase family protein molybdopterin-binding subunit</fullName>
    </submittedName>
</protein>
<sequence length="726" mass="78284">MTQERTADRPRVDAYEKVSGRAIYAADQPIPGLLHAMMVPATIVTGRIEAIDLTAAMTVQGVVRVFTHEDFSQIKTTLAARGAYGQPGKGHQPMTSPVVRHRGEPVALVVAETLEAAVEGAEAIKVRYAEDAFSARMEDDLASPEPEPDRQLSSGDAEAAFAAADHHIDVEYLHPQQHHNPIELISTTAAFEDGELRIYEGTQAASAFAGGLAGMMGMEPTRLRGVSPYTGGGFGQKNGIQEQSVLVASAAAMLRRPVKLVMPRSQLFHTASYRPRSLHRVRLGADGQGRLLAGLYETVQQNSRYDGFACDHGANPPRMYGYGAWRGSDRIVRVDTQTPGHQRAPHEHPSSFATECAMDELAEAVGMDPVELRLANDAESDPITGKPFSSRYLADCLRRGAELFDWNRRMREPGALVSDNGDLIGLGVACGSYKASMTASVTTLRLFASGRCEIATSGHEMGQGIRGVIAAELMDVLGIDPEKLDIRIGDTGHAPQHITAGSWGTGSTAPAARGAALRLREELSRLIGNPLSQEPVHVQLARTRRPFLEVAVDTIPLGKDGQVIEQLRRGIPSTTGPEYPDFMAFSWIAHFAEVHVETSTGRARVRRVVSVADCGRVMNRRTAESQVRGGVIWGVGAALREVGETDPRFGGVLNNDLAEYVVPVNADIGAIEVDFIDQPDFKLNISGVKGLGEVAMVGATAAVVNAVYNATGRRIRHLPIRIEDLL</sequence>
<dbReference type="InterPro" id="IPR046867">
    <property type="entry name" value="AldOxase/xan_DH_MoCoBD2"/>
</dbReference>
<keyword evidence="1" id="KW-0500">Molybdenum</keyword>
<dbReference type="PANTHER" id="PTHR11908:SF132">
    <property type="entry name" value="ALDEHYDE OXIDASE 1-RELATED"/>
    <property type="match status" value="1"/>
</dbReference>
<evidence type="ECO:0000256" key="3">
    <source>
        <dbReference type="SAM" id="MobiDB-lite"/>
    </source>
</evidence>